<dbReference type="InterPro" id="IPR036280">
    <property type="entry name" value="Multihaem_cyt_sf"/>
</dbReference>
<dbReference type="NCBIfam" id="NF038038">
    <property type="entry name" value="cytoc_DsrJ"/>
    <property type="match status" value="1"/>
</dbReference>
<dbReference type="AlphaFoldDB" id="A0A5C4S3A2"/>
<gene>
    <name evidence="1" type="ORF">FGF68_00075</name>
</gene>
<accession>A0A5C4S3A2</accession>
<organism evidence="1 2">
    <name type="scientific">Prosthecochloris vibrioformis</name>
    <name type="common">Chlorobium vibrioforme</name>
    <dbReference type="NCBI Taxonomy" id="1098"/>
    <lineage>
        <taxon>Bacteria</taxon>
        <taxon>Pseudomonadati</taxon>
        <taxon>Chlorobiota</taxon>
        <taxon>Chlorobiia</taxon>
        <taxon>Chlorobiales</taxon>
        <taxon>Chlorobiaceae</taxon>
        <taxon>Prosthecochloris</taxon>
    </lineage>
</organism>
<dbReference type="EMBL" id="VDCI01000001">
    <property type="protein sequence ID" value="TNJ37619.1"/>
    <property type="molecule type" value="Genomic_DNA"/>
</dbReference>
<dbReference type="RefSeq" id="WP_068865939.1">
    <property type="nucleotide sequence ID" value="NZ_VDCI01000001.1"/>
</dbReference>
<sequence length="127" mass="14468">MRKNILMSAWIALALLLAVGIFMQQESGAGTEPSATASGKSESTSCVYPKEFMKSHHMQVLDEWRHDSVREGDRIHVTPDGREFEKSLNTCLDCHSRNKMFCFMCHQYANVKPTCWNCHLSPMEVTK</sequence>
<proteinExistence type="predicted"/>
<reference evidence="1 2" key="1">
    <citation type="submission" date="2019-05" db="EMBL/GenBank/DDBJ databases">
        <title>Draft Whole-Genome sequence of the green sulfur bacterium Prosthecochloris vibrioformis DSM 260.</title>
        <authorList>
            <person name="Meyer T.E."/>
            <person name="Kyndt J.A."/>
        </authorList>
    </citation>
    <scope>NUCLEOTIDE SEQUENCE [LARGE SCALE GENOMIC DNA]</scope>
    <source>
        <strain evidence="1 2">DSM 260</strain>
    </source>
</reference>
<evidence type="ECO:0000313" key="1">
    <source>
        <dbReference type="EMBL" id="TNJ37619.1"/>
    </source>
</evidence>
<dbReference type="SUPFAM" id="SSF48695">
    <property type="entry name" value="Multiheme cytochromes"/>
    <property type="match status" value="1"/>
</dbReference>
<comment type="caution">
    <text evidence="1">The sequence shown here is derived from an EMBL/GenBank/DDBJ whole genome shotgun (WGS) entry which is preliminary data.</text>
</comment>
<dbReference type="Proteomes" id="UP000309544">
    <property type="component" value="Unassembled WGS sequence"/>
</dbReference>
<protein>
    <submittedName>
        <fullName evidence="1">Uncharacterized protein</fullName>
    </submittedName>
</protein>
<evidence type="ECO:0000313" key="2">
    <source>
        <dbReference type="Proteomes" id="UP000309544"/>
    </source>
</evidence>
<dbReference type="InterPro" id="IPR047668">
    <property type="entry name" value="DsrJ"/>
</dbReference>
<name>A0A5C4S3A2_PROVB</name>
<keyword evidence="2" id="KW-1185">Reference proteome</keyword>